<gene>
    <name evidence="4" type="ORF">B0A48_16111</name>
</gene>
<evidence type="ECO:0000313" key="4">
    <source>
        <dbReference type="EMBL" id="OQN97790.1"/>
    </source>
</evidence>
<dbReference type="EMBL" id="NAJO01000051">
    <property type="protein sequence ID" value="OQN97790.1"/>
    <property type="molecule type" value="Genomic_DNA"/>
</dbReference>
<dbReference type="Gene3D" id="2.40.40.10">
    <property type="entry name" value="RlpA-like domain"/>
    <property type="match status" value="1"/>
</dbReference>
<dbReference type="STRING" id="1507870.A0A1V8SFN4"/>
<dbReference type="InterPro" id="IPR007112">
    <property type="entry name" value="Expansin/allergen_DPBB_dom"/>
</dbReference>
<dbReference type="Gene3D" id="2.60.40.760">
    <property type="entry name" value="Expansin, cellulose-binding-like domain"/>
    <property type="match status" value="1"/>
</dbReference>
<name>A0A1V8SFN4_9PEZI</name>
<dbReference type="InParanoid" id="A0A1V8SFN4"/>
<dbReference type="NCBIfam" id="NF041144">
    <property type="entry name" value="expansin_EXLX1"/>
    <property type="match status" value="1"/>
</dbReference>
<dbReference type="PROSITE" id="PS50842">
    <property type="entry name" value="EXPANSIN_EG45"/>
    <property type="match status" value="1"/>
</dbReference>
<accession>A0A1V8SFN4</accession>
<dbReference type="InterPro" id="IPR049818">
    <property type="entry name" value="Expansin_EXLX1-like"/>
</dbReference>
<reference evidence="5" key="1">
    <citation type="submission" date="2017-03" db="EMBL/GenBank/DDBJ databases">
        <title>Genomes of endolithic fungi from Antarctica.</title>
        <authorList>
            <person name="Coleine C."/>
            <person name="Masonjones S."/>
            <person name="Stajich J.E."/>
        </authorList>
    </citation>
    <scope>NUCLEOTIDE SEQUENCE [LARGE SCALE GENOMIC DNA]</scope>
    <source>
        <strain evidence="5">CCFEE 5527</strain>
    </source>
</reference>
<keyword evidence="5" id="KW-1185">Reference proteome</keyword>
<keyword evidence="1 2" id="KW-0732">Signal</keyword>
<evidence type="ECO:0000313" key="5">
    <source>
        <dbReference type="Proteomes" id="UP000192596"/>
    </source>
</evidence>
<dbReference type="CDD" id="cd22271">
    <property type="entry name" value="DPBB_EXP_N-like"/>
    <property type="match status" value="1"/>
</dbReference>
<evidence type="ECO:0000256" key="2">
    <source>
        <dbReference type="SAM" id="SignalP"/>
    </source>
</evidence>
<dbReference type="SUPFAM" id="SSF50685">
    <property type="entry name" value="Barwin-like endoglucanases"/>
    <property type="match status" value="1"/>
</dbReference>
<proteinExistence type="predicted"/>
<protein>
    <recommendedName>
        <fullName evidence="3">Expansin-like EG45 domain-containing protein</fullName>
    </recommendedName>
</protein>
<dbReference type="InterPro" id="IPR036908">
    <property type="entry name" value="RlpA-like_sf"/>
</dbReference>
<feature type="domain" description="Expansin-like EG45" evidence="3">
    <location>
        <begin position="50"/>
        <end position="141"/>
    </location>
</feature>
<dbReference type="InterPro" id="IPR051477">
    <property type="entry name" value="Expansin_CellWall"/>
</dbReference>
<comment type="caution">
    <text evidence="4">The sequence shown here is derived from an EMBL/GenBank/DDBJ whole genome shotgun (WGS) entry which is preliminary data.</text>
</comment>
<dbReference type="PANTHER" id="PTHR31836">
    <property type="match status" value="1"/>
</dbReference>
<evidence type="ECO:0000259" key="3">
    <source>
        <dbReference type="PROSITE" id="PS50842"/>
    </source>
</evidence>
<dbReference type="AlphaFoldDB" id="A0A1V8SFN4"/>
<evidence type="ECO:0000256" key="1">
    <source>
        <dbReference type="ARBA" id="ARBA00022729"/>
    </source>
</evidence>
<dbReference type="Pfam" id="PF03330">
    <property type="entry name" value="DPBB_1"/>
    <property type="match status" value="1"/>
</dbReference>
<dbReference type="Proteomes" id="UP000192596">
    <property type="component" value="Unassembled WGS sequence"/>
</dbReference>
<dbReference type="OrthoDB" id="406505at2759"/>
<sequence>MFTQSIFATLALASSLAFAAVTPGMSLDSRSLARRSLSGQATYYGGNVQGGTCSFSTYALPSGLQGTALSDANWDTAANCGGCVQVNYGGKSVTAMIVDECPGCGTNHLDLFPSAFTSLAPASKGIIDITWDYVPCPVTGPLQIHMKSGVSQYWFSAQVVNGHRRTSKLEASADQGKTWKTATRQPYNFFEISSGIGSTTAWIRATSFTGTVVVVKDVSMKGDVVKAADSNYA</sequence>
<feature type="signal peptide" evidence="2">
    <location>
        <begin position="1"/>
        <end position="19"/>
    </location>
</feature>
<feature type="chain" id="PRO_5013116735" description="Expansin-like EG45 domain-containing protein" evidence="2">
    <location>
        <begin position="20"/>
        <end position="233"/>
    </location>
</feature>
<dbReference type="InterPro" id="IPR036749">
    <property type="entry name" value="Expansin_CBD_sf"/>
</dbReference>
<organism evidence="4 5">
    <name type="scientific">Cryoendolithus antarcticus</name>
    <dbReference type="NCBI Taxonomy" id="1507870"/>
    <lineage>
        <taxon>Eukaryota</taxon>
        <taxon>Fungi</taxon>
        <taxon>Dikarya</taxon>
        <taxon>Ascomycota</taxon>
        <taxon>Pezizomycotina</taxon>
        <taxon>Dothideomycetes</taxon>
        <taxon>Dothideomycetidae</taxon>
        <taxon>Cladosporiales</taxon>
        <taxon>Cladosporiaceae</taxon>
        <taxon>Cryoendolithus</taxon>
    </lineage>
</organism>
<dbReference type="InterPro" id="IPR009009">
    <property type="entry name" value="RlpA-like_DPBB"/>
</dbReference>
<dbReference type="PANTHER" id="PTHR31836:SF21">
    <property type="entry name" value="EXPANSIN-LIKE PROTEIN 7"/>
    <property type="match status" value="1"/>
</dbReference>